<feature type="compositionally biased region" description="Low complexity" evidence="9">
    <location>
        <begin position="1456"/>
        <end position="1465"/>
    </location>
</feature>
<feature type="region of interest" description="Disordered" evidence="9">
    <location>
        <begin position="1026"/>
        <end position="1056"/>
    </location>
</feature>
<evidence type="ECO:0000256" key="4">
    <source>
        <dbReference type="ARBA" id="ARBA00023043"/>
    </source>
</evidence>
<dbReference type="Pfam" id="PF03105">
    <property type="entry name" value="SPX"/>
    <property type="match status" value="2"/>
</dbReference>
<evidence type="ECO:0000259" key="10">
    <source>
        <dbReference type="PROSITE" id="PS51382"/>
    </source>
</evidence>
<evidence type="ECO:0000256" key="2">
    <source>
        <dbReference type="ARBA" id="ARBA00022664"/>
    </source>
</evidence>
<dbReference type="PROSITE" id="PS50294">
    <property type="entry name" value="WD_REPEATS_REGION"/>
    <property type="match status" value="2"/>
</dbReference>
<dbReference type="InterPro" id="IPR057506">
    <property type="entry name" value="C2_GPCPD1"/>
</dbReference>
<evidence type="ECO:0000313" key="12">
    <source>
        <dbReference type="EMBL" id="KAG0022244.1"/>
    </source>
</evidence>
<dbReference type="Gene3D" id="2.130.10.10">
    <property type="entry name" value="YVTN repeat-like/Quinoprotein amine dehydrogenase"/>
    <property type="match status" value="2"/>
</dbReference>
<dbReference type="InterPro" id="IPR004331">
    <property type="entry name" value="SPX_dom"/>
</dbReference>
<dbReference type="GO" id="GO:0008081">
    <property type="term" value="F:phosphoric diester hydrolase activity"/>
    <property type="evidence" value="ECO:0007669"/>
    <property type="project" value="InterPro"/>
</dbReference>
<name>A0A9P6T3J2_9FUNG</name>
<dbReference type="PANTHER" id="PTHR44133:SF2">
    <property type="entry name" value="CLEAVAGE STIMULATION FACTOR SUBUNIT 1"/>
    <property type="match status" value="1"/>
</dbReference>
<dbReference type="PROSITE" id="PS50088">
    <property type="entry name" value="ANK_REPEAT"/>
    <property type="match status" value="6"/>
</dbReference>
<dbReference type="InterPro" id="IPR001680">
    <property type="entry name" value="WD40_rpt"/>
</dbReference>
<dbReference type="CDD" id="cd14483">
    <property type="entry name" value="SPX_PHO81_NUC-2_like"/>
    <property type="match status" value="1"/>
</dbReference>
<comment type="caution">
    <text evidence="12">The sequence shown here is derived from an EMBL/GenBank/DDBJ whole genome shotgun (WGS) entry which is preliminary data.</text>
</comment>
<evidence type="ECO:0000256" key="7">
    <source>
        <dbReference type="PROSITE-ProRule" id="PRU00023"/>
    </source>
</evidence>
<evidence type="ECO:0000256" key="9">
    <source>
        <dbReference type="SAM" id="MobiDB-lite"/>
    </source>
</evidence>
<dbReference type="Gene3D" id="1.25.40.20">
    <property type="entry name" value="Ankyrin repeat-containing domain"/>
    <property type="match status" value="1"/>
</dbReference>
<feature type="domain" description="SPX" evidence="10">
    <location>
        <begin position="1"/>
        <end position="169"/>
    </location>
</feature>
<feature type="compositionally biased region" description="Low complexity" evidence="9">
    <location>
        <begin position="205"/>
        <end position="230"/>
    </location>
</feature>
<comment type="subcellular location">
    <subcellularLocation>
        <location evidence="1">Nucleus</location>
    </subcellularLocation>
</comment>
<feature type="region of interest" description="Disordered" evidence="9">
    <location>
        <begin position="203"/>
        <end position="232"/>
    </location>
</feature>
<evidence type="ECO:0000256" key="6">
    <source>
        <dbReference type="ARBA" id="ARBA00029851"/>
    </source>
</evidence>
<feature type="region of interest" description="Disordered" evidence="9">
    <location>
        <begin position="1453"/>
        <end position="1476"/>
    </location>
</feature>
<feature type="region of interest" description="Disordered" evidence="9">
    <location>
        <begin position="1184"/>
        <end position="1210"/>
    </location>
</feature>
<feature type="repeat" description="WD" evidence="8">
    <location>
        <begin position="1366"/>
        <end position="1406"/>
    </location>
</feature>
<keyword evidence="5" id="KW-0539">Nucleus</keyword>
<keyword evidence="3" id="KW-0677">Repeat</keyword>
<dbReference type="CDD" id="cd00200">
    <property type="entry name" value="WD40"/>
    <property type="match status" value="1"/>
</dbReference>
<dbReference type="PROSITE" id="PS51704">
    <property type="entry name" value="GP_PDE"/>
    <property type="match status" value="1"/>
</dbReference>
<dbReference type="SUPFAM" id="SSF50978">
    <property type="entry name" value="WD40 repeat-like"/>
    <property type="match status" value="1"/>
</dbReference>
<accession>A0A9P6T3J2</accession>
<evidence type="ECO:0000259" key="11">
    <source>
        <dbReference type="PROSITE" id="PS51704"/>
    </source>
</evidence>
<dbReference type="PROSITE" id="PS50297">
    <property type="entry name" value="ANK_REP_REGION"/>
    <property type="match status" value="4"/>
</dbReference>
<gene>
    <name evidence="12" type="primary">PHO81_1</name>
    <name evidence="12" type="ORF">BGZ80_000690</name>
</gene>
<dbReference type="InterPro" id="IPR015943">
    <property type="entry name" value="WD40/YVTN_repeat-like_dom_sf"/>
</dbReference>
<feature type="repeat" description="WD" evidence="8">
    <location>
        <begin position="1316"/>
        <end position="1357"/>
    </location>
</feature>
<dbReference type="Pfam" id="PF00023">
    <property type="entry name" value="Ank"/>
    <property type="match status" value="1"/>
</dbReference>
<feature type="repeat" description="WD" evidence="8">
    <location>
        <begin position="1523"/>
        <end position="1557"/>
    </location>
</feature>
<feature type="compositionally biased region" description="Low complexity" evidence="9">
    <location>
        <begin position="1186"/>
        <end position="1210"/>
    </location>
</feature>
<dbReference type="GO" id="GO:0003723">
    <property type="term" value="F:RNA binding"/>
    <property type="evidence" value="ECO:0007669"/>
    <property type="project" value="TreeGrafter"/>
</dbReference>
<dbReference type="SMART" id="SM00248">
    <property type="entry name" value="ANK"/>
    <property type="match status" value="7"/>
</dbReference>
<dbReference type="InterPro" id="IPR002110">
    <property type="entry name" value="Ankyrin_rpt"/>
</dbReference>
<reference evidence="12" key="1">
    <citation type="journal article" date="2020" name="Fungal Divers.">
        <title>Resolving the Mortierellaceae phylogeny through synthesis of multi-gene phylogenetics and phylogenomics.</title>
        <authorList>
            <person name="Vandepol N."/>
            <person name="Liber J."/>
            <person name="Desiro A."/>
            <person name="Na H."/>
            <person name="Kennedy M."/>
            <person name="Barry K."/>
            <person name="Grigoriev I.V."/>
            <person name="Miller A.N."/>
            <person name="O'Donnell K."/>
            <person name="Stajich J.E."/>
            <person name="Bonito G."/>
        </authorList>
    </citation>
    <scope>NUCLEOTIDE SEQUENCE</scope>
    <source>
        <strain evidence="12">NRRL 2769</strain>
    </source>
</reference>
<dbReference type="Proteomes" id="UP000703661">
    <property type="component" value="Unassembled WGS sequence"/>
</dbReference>
<keyword evidence="8" id="KW-0853">WD repeat</keyword>
<dbReference type="InterPro" id="IPR036322">
    <property type="entry name" value="WD40_repeat_dom_sf"/>
</dbReference>
<dbReference type="PROSITE" id="PS51382">
    <property type="entry name" value="SPX"/>
    <property type="match status" value="1"/>
</dbReference>
<proteinExistence type="predicted"/>
<evidence type="ECO:0000256" key="5">
    <source>
        <dbReference type="ARBA" id="ARBA00023242"/>
    </source>
</evidence>
<keyword evidence="13" id="KW-1185">Reference proteome</keyword>
<dbReference type="InterPro" id="IPR044633">
    <property type="entry name" value="CstF1-like"/>
</dbReference>
<keyword evidence="4 7" id="KW-0040">ANK repeat</keyword>
<dbReference type="GO" id="GO:0005848">
    <property type="term" value="C:mRNA cleavage stimulating factor complex"/>
    <property type="evidence" value="ECO:0007669"/>
    <property type="project" value="InterPro"/>
</dbReference>
<dbReference type="GO" id="GO:0031124">
    <property type="term" value="P:mRNA 3'-end processing"/>
    <property type="evidence" value="ECO:0007669"/>
    <property type="project" value="InterPro"/>
</dbReference>
<dbReference type="SUPFAM" id="SSF51695">
    <property type="entry name" value="PLC-like phosphodiesterases"/>
    <property type="match status" value="1"/>
</dbReference>
<feature type="repeat" description="ANK" evidence="7">
    <location>
        <begin position="532"/>
        <end position="564"/>
    </location>
</feature>
<organism evidence="12 13">
    <name type="scientific">Entomortierella chlamydospora</name>
    <dbReference type="NCBI Taxonomy" id="101097"/>
    <lineage>
        <taxon>Eukaryota</taxon>
        <taxon>Fungi</taxon>
        <taxon>Fungi incertae sedis</taxon>
        <taxon>Mucoromycota</taxon>
        <taxon>Mortierellomycotina</taxon>
        <taxon>Mortierellomycetes</taxon>
        <taxon>Mortierellales</taxon>
        <taxon>Mortierellaceae</taxon>
        <taxon>Entomortierella</taxon>
    </lineage>
</organism>
<dbReference type="GO" id="GO:0006629">
    <property type="term" value="P:lipid metabolic process"/>
    <property type="evidence" value="ECO:0007669"/>
    <property type="project" value="InterPro"/>
</dbReference>
<dbReference type="Pfam" id="PF00400">
    <property type="entry name" value="WD40"/>
    <property type="match status" value="6"/>
</dbReference>
<sequence>MKFGKQIQFQQITEWQNHYMSYKGLKKIINSLIQDKAQTSVTIAASPPPGSVPVIPEDDYSKFLQSQKAAFFFKLERELEKVNSFYLQKESELKVRLRSLIDKEKVILSRQGRPGTSSSINSLKEAYRQFEQDLNKLQKFVETNGTGFRKILKKWDKRSKSSTKELYLSRQVELQPCFNQDAMVELADNAAYHLLQLENIQQGNSRSSSAPSSPITTKSSQSVSTSVLSSPMQQQMDELETDLFNALTSNQSSLVQEILERRLATPSALQNNSISTETSTNTNNNIQIGPENAREVISRVFWRCCSETSTSDSVIQQLVKTGLINFKFVDDISDRTCLHEAAMVGRLSLLKLAVEHGVSPECADVYGRRPLHYVSMYGHADCATYLLSMNASMKATDHDGFRPLIYSIMNGHTKCVEIFLANDAEIEASQEGDPIPLSLACHYGHEDIAMMLIGRGANVIACNADGLEPLHITCREGHTKLAKTLTTRGARLDQEDKYMCWTPLFYAASEGHADCVKILLEAGCNVNVIDELGKTPIYYAASEGHADCVELLVEAGGKVEGKSAPAEDTAMDAPGPMSTTGMMTTTTTPAAGSTLGASGSLSSPNMDDLDMDCIPSLSLPPPIIPFRIYGHNYLDKKYQINLTLGHPNYPNHSTEDKTARQAPVHLYGTAQTSSLKLIISSRPDNGMIPHNVILPLVDDREVFGFQVDSLEHFTVEFDIFPTFGSKAIGRAVALPSVFSSLETSMGKGVLPLFDAHLKVVGELAFEYSVIRPFQGVRLEVGGRVETYWKSTNSIDSSISTASTPQVGTPSVMPVSMSTSGSALPHSSSQSLLVGNIIPSFITASSLSGEYIQLSIQMTRDFVPVVFASWHLPVEGFDLAVSDVTFSQFKAFGELIHQKASDDLEASTNRLASSWRSGEWRRKIYERWMSLEQVLKILPKHIGVNLELKYPTLSERTHYRLTNYVEVNKFVDTILQTVYDSSSATHHRSFMFSSFNPVICSALNWKQPNYAVFFSTYCGYNKSRSRVVPSTEDHSQGLKRKEPIDPESLPSPKHGSAAQLPSIAAVSSSASPSLSPSSKSGSPLLARSATASSAAISDMEFYEDDKRCMSIKEAVKFARSNNLLGVICEATPLIQVPSLITHIKESGLILSSFGPGNKDPAQVQIQKSNGVDAFMVMENSNPESRLASSYTSLPTSSSPATSTGLGSSKVSSKSSATAVAGSIQLAEYGYAQLASLVAEQTHTSVSIKPSSQLSEMLYIAKEESVEIEPTDLSKADAFVDEEYDDDVEAGSTMTRLNLDVDPKSTPLRPPTLNVVNTVTHKEAVTCTAFSRDGRYAASGSADCSLKIMDVNKMKQAIDDVHPVIRTLYDHDTPVTATEFHPNGLVLAASSDTTVKLYDISKPSVKRSFRYLQDSHPICSISFHPSGDFLLVGSEAETVRIFDVKTLQCFTPRPFSGPPSHSSATSSVDQVQQQGPHRGGINHIEYAPTGSVFITASQDGSIKVWDAMSGKVVRTIENAHSGKGVTTATISKNGKYILSGGWDSVNKLWDLGSGKMIHGFQGAVQKNIKQSTVFSYNEDFVFSSDESNNSFVCWDSRTGTLLKRYVSQEAMIRSISASPSENAIVSGGDDNRVRFWCMPGSTATMSEPA</sequence>
<feature type="repeat" description="ANK" evidence="7">
    <location>
        <begin position="366"/>
        <end position="398"/>
    </location>
</feature>
<feature type="repeat" description="WD" evidence="8">
    <location>
        <begin position="1603"/>
        <end position="1634"/>
    </location>
</feature>
<dbReference type="InterPro" id="IPR036770">
    <property type="entry name" value="Ankyrin_rpt-contain_sf"/>
</dbReference>
<feature type="repeat" description="ANK" evidence="7">
    <location>
        <begin position="465"/>
        <end position="497"/>
    </location>
</feature>
<dbReference type="PROSITE" id="PS50082">
    <property type="entry name" value="WD_REPEATS_2"/>
    <property type="match status" value="5"/>
</dbReference>
<dbReference type="Pfam" id="PF03009">
    <property type="entry name" value="GDPD"/>
    <property type="match status" value="1"/>
</dbReference>
<dbReference type="Pfam" id="PF12796">
    <property type="entry name" value="Ank_2"/>
    <property type="match status" value="2"/>
</dbReference>
<feature type="repeat" description="WD" evidence="8">
    <location>
        <begin position="1472"/>
        <end position="1513"/>
    </location>
</feature>
<feature type="repeat" description="ANK" evidence="7">
    <location>
        <begin position="399"/>
        <end position="431"/>
    </location>
</feature>
<feature type="repeat" description="ANK" evidence="7">
    <location>
        <begin position="333"/>
        <end position="365"/>
    </location>
</feature>
<feature type="repeat" description="ANK" evidence="7">
    <location>
        <begin position="502"/>
        <end position="531"/>
    </location>
</feature>
<dbReference type="SMART" id="SM00320">
    <property type="entry name" value="WD40"/>
    <property type="match status" value="6"/>
</dbReference>
<evidence type="ECO:0000256" key="3">
    <source>
        <dbReference type="ARBA" id="ARBA00022737"/>
    </source>
</evidence>
<dbReference type="Gene3D" id="3.20.20.190">
    <property type="entry name" value="Phosphatidylinositol (PI) phosphodiesterase"/>
    <property type="match status" value="1"/>
</dbReference>
<protein>
    <recommendedName>
        <fullName evidence="6">Cleavage stimulation factor 50 kDa subunit</fullName>
    </recommendedName>
</protein>
<evidence type="ECO:0000256" key="1">
    <source>
        <dbReference type="ARBA" id="ARBA00004123"/>
    </source>
</evidence>
<feature type="compositionally biased region" description="Basic and acidic residues" evidence="9">
    <location>
        <begin position="1030"/>
        <end position="1043"/>
    </location>
</feature>
<keyword evidence="2" id="KW-0507">mRNA processing</keyword>
<dbReference type="Pfam" id="PF25329">
    <property type="entry name" value="C2_GDE1"/>
    <property type="match status" value="1"/>
</dbReference>
<dbReference type="InterPro" id="IPR017946">
    <property type="entry name" value="PLC-like_Pdiesterase_TIM-brl"/>
</dbReference>
<feature type="domain" description="GP-PDE" evidence="11">
    <location>
        <begin position="819"/>
        <end position="1187"/>
    </location>
</feature>
<dbReference type="PANTHER" id="PTHR44133">
    <property type="entry name" value="CLEAVAGE STIMULATION FACTOR SUBUNIT 1"/>
    <property type="match status" value="1"/>
</dbReference>
<evidence type="ECO:0000256" key="8">
    <source>
        <dbReference type="PROSITE-ProRule" id="PRU00221"/>
    </source>
</evidence>
<dbReference type="SUPFAM" id="SSF48403">
    <property type="entry name" value="Ankyrin repeat"/>
    <property type="match status" value="1"/>
</dbReference>
<dbReference type="EMBL" id="JAAAID010000115">
    <property type="protein sequence ID" value="KAG0022244.1"/>
    <property type="molecule type" value="Genomic_DNA"/>
</dbReference>
<dbReference type="InterPro" id="IPR030395">
    <property type="entry name" value="GP_PDE_dom"/>
</dbReference>
<evidence type="ECO:0000313" key="13">
    <source>
        <dbReference type="Proteomes" id="UP000703661"/>
    </source>
</evidence>